<dbReference type="PROSITE" id="PS50027">
    <property type="entry name" value="EGF_LAM_2"/>
    <property type="match status" value="5"/>
</dbReference>
<evidence type="ECO:0000256" key="8">
    <source>
        <dbReference type="ARBA" id="ARBA00023180"/>
    </source>
</evidence>
<keyword evidence="5" id="KW-0677">Repeat</keyword>
<dbReference type="SUPFAM" id="SSF57196">
    <property type="entry name" value="EGF/Laminin"/>
    <property type="match status" value="7"/>
</dbReference>
<evidence type="ECO:0000313" key="15">
    <source>
        <dbReference type="Proteomes" id="UP000324222"/>
    </source>
</evidence>
<organism evidence="14 15">
    <name type="scientific">Portunus trituberculatus</name>
    <name type="common">Swimming crab</name>
    <name type="synonym">Neptunus trituberculatus</name>
    <dbReference type="NCBI Taxonomy" id="210409"/>
    <lineage>
        <taxon>Eukaryota</taxon>
        <taxon>Metazoa</taxon>
        <taxon>Ecdysozoa</taxon>
        <taxon>Arthropoda</taxon>
        <taxon>Crustacea</taxon>
        <taxon>Multicrustacea</taxon>
        <taxon>Malacostraca</taxon>
        <taxon>Eumalacostraca</taxon>
        <taxon>Eucarida</taxon>
        <taxon>Decapoda</taxon>
        <taxon>Pleocyemata</taxon>
        <taxon>Brachyura</taxon>
        <taxon>Eubrachyura</taxon>
        <taxon>Portunoidea</taxon>
        <taxon>Portunidae</taxon>
        <taxon>Portuninae</taxon>
        <taxon>Portunus</taxon>
    </lineage>
</organism>
<feature type="disulfide bond" evidence="10">
    <location>
        <begin position="513"/>
        <end position="522"/>
    </location>
</feature>
<feature type="domain" description="Laminin N-terminal" evidence="13">
    <location>
        <begin position="311"/>
        <end position="416"/>
    </location>
</feature>
<feature type="domain" description="Laminin EGF-like" evidence="12">
    <location>
        <begin position="476"/>
        <end position="545"/>
    </location>
</feature>
<feature type="domain" description="Laminin EGF-like" evidence="12">
    <location>
        <begin position="659"/>
        <end position="709"/>
    </location>
</feature>
<feature type="disulfide bond" evidence="10">
    <location>
        <begin position="612"/>
        <end position="621"/>
    </location>
</feature>
<sequence>MCVSCLTAALHVCLCCSPVSHHVSHDTDMEEHPLKMDGVSQGGQVEDEVVNDKGEVVVKQNPKHVGPEVRKVVQSLCYQARARAAGLLAVGFGLGSLWWVALVQRSWGYKFPSICYIYPVGALGNEGGSGGVLWCDCVVWFVVVVGPLGLGCGWLGSEWYHTNNGAEGFGGSRSRIKDGSWGGSLEGCRARVKGGGRGNVAVAKQEAADAAHDWEGVVPNMVIKVGHLKLDSPVTSSDGQVLLGDGVRLCLLTMVEASTWSPVQVETALAGLGTSWTAVSTRGITSTASSSLSAVHCTVCSAGAMLELCGDCEKYFGRQSLDPIVVDDDVICVTHFSKVVPLEGGEIVVSLLNNRPSANSFFNSSKLQEFTRATNVRLRLLRTKTLLGHLMSVERRDPTVTRRYFYSVKDISIGGRCVCNGHADVCDITDPNDQYKLQCRCQHNTCGAQCETCCPGFIQKKWRQASYQDNFVCEPCNCHGHTDECIYSEEVNTQMLSLDIYGNFEGGGVCQNCRHNTTGINCDQCQAGFYRPYGKELNDTDVCQPCNCNYFYSTGNCAEGTGQCECRPAFLPPYCDQCNDGYYDYPDCKPCDCFQHGTEGGVCQVGGGQCPCKKNYVGLNCDQCAPNYYKLPDCLECECSAIGSLGTPCNTETGECDFCNCDSQGTEEEICNKYSGECLCKEGFSGERCDSNAPGFWGYPLIQSCGCHERGSSSTDCDASGQCACLLGFSGRTCSQCSPGYFSFPDCIPCNCDQAGSIGISCNNQGECKCKDNYSGTHCDMCREGFYNFPLCEDVIP</sequence>
<evidence type="ECO:0000256" key="7">
    <source>
        <dbReference type="ARBA" id="ARBA00023157"/>
    </source>
</evidence>
<keyword evidence="9 10" id="KW-0424">Laminin EGF-like domain</keyword>
<accession>A0A5B7DLI6</accession>
<evidence type="ECO:0000256" key="10">
    <source>
        <dbReference type="PROSITE-ProRule" id="PRU00460"/>
    </source>
</evidence>
<dbReference type="Pfam" id="PF00055">
    <property type="entry name" value="Laminin_N"/>
    <property type="match status" value="1"/>
</dbReference>
<feature type="signal peptide" evidence="11">
    <location>
        <begin position="1"/>
        <end position="21"/>
    </location>
</feature>
<feature type="disulfide bond" evidence="10">
    <location>
        <begin position="659"/>
        <end position="671"/>
    </location>
</feature>
<keyword evidence="7 10" id="KW-1015">Disulfide bond</keyword>
<feature type="disulfide bond" evidence="10">
    <location>
        <begin position="591"/>
        <end position="603"/>
    </location>
</feature>
<comment type="subcellular location">
    <subcellularLocation>
        <location evidence="1">Secreted</location>
        <location evidence="1">Extracellular space</location>
        <location evidence="1">Extracellular matrix</location>
        <location evidence="1">Basement membrane</location>
    </subcellularLocation>
</comment>
<evidence type="ECO:0000256" key="1">
    <source>
        <dbReference type="ARBA" id="ARBA00004302"/>
    </source>
</evidence>
<dbReference type="AlphaFoldDB" id="A0A5B7DLI6"/>
<feature type="disulfide bond" evidence="10">
    <location>
        <begin position="661"/>
        <end position="678"/>
    </location>
</feature>
<keyword evidence="8" id="KW-0325">Glycoprotein</keyword>
<feature type="disulfide bond" evidence="10">
    <location>
        <begin position="566"/>
        <end position="575"/>
    </location>
</feature>
<dbReference type="Gene3D" id="2.10.25.10">
    <property type="entry name" value="Laminin"/>
    <property type="match status" value="6"/>
</dbReference>
<dbReference type="FunFam" id="2.10.25.10:FF:000034">
    <property type="entry name" value="Laminin subunit alpha 3"/>
    <property type="match status" value="1"/>
</dbReference>
<dbReference type="OrthoDB" id="10011303at2759"/>
<dbReference type="PANTHER" id="PTHR10574:SF406">
    <property type="entry name" value="LAMININ SUBUNIT ALPHA 5"/>
    <property type="match status" value="1"/>
</dbReference>
<feature type="chain" id="PRO_5023028626" evidence="11">
    <location>
        <begin position="22"/>
        <end position="797"/>
    </location>
</feature>
<dbReference type="FunFam" id="2.10.25.10:FF:000090">
    <property type="entry name" value="laminin subunit alpha"/>
    <property type="match status" value="1"/>
</dbReference>
<evidence type="ECO:0000256" key="11">
    <source>
        <dbReference type="SAM" id="SignalP"/>
    </source>
</evidence>
<keyword evidence="2" id="KW-0964">Secreted</keyword>
<gene>
    <name evidence="14" type="primary">LanA_6</name>
    <name evidence="14" type="ORF">E2C01_015394</name>
</gene>
<name>A0A5B7DLI6_PORTR</name>
<proteinExistence type="predicted"/>
<dbReference type="PANTHER" id="PTHR10574">
    <property type="entry name" value="NETRIN/LAMININ-RELATED"/>
    <property type="match status" value="1"/>
</dbReference>
<evidence type="ECO:0000256" key="4">
    <source>
        <dbReference type="ARBA" id="ARBA00022729"/>
    </source>
</evidence>
<evidence type="ECO:0000259" key="13">
    <source>
        <dbReference type="PROSITE" id="PS51117"/>
    </source>
</evidence>
<feature type="disulfide bond" evidence="10">
    <location>
        <begin position="593"/>
        <end position="610"/>
    </location>
</feature>
<dbReference type="GO" id="GO:0009888">
    <property type="term" value="P:tissue development"/>
    <property type="evidence" value="ECO:0007669"/>
    <property type="project" value="TreeGrafter"/>
</dbReference>
<dbReference type="PROSITE" id="PS01248">
    <property type="entry name" value="EGF_LAM_1"/>
    <property type="match status" value="2"/>
</dbReference>
<comment type="caution">
    <text evidence="10">Lacks conserved residue(s) required for the propagation of feature annotation.</text>
</comment>
<dbReference type="Gene3D" id="2.60.120.260">
    <property type="entry name" value="Galactose-binding domain-like"/>
    <property type="match status" value="1"/>
</dbReference>
<comment type="caution">
    <text evidence="14">The sequence shown here is derived from an EMBL/GenBank/DDBJ whole genome shotgun (WGS) entry which is preliminary data.</text>
</comment>
<dbReference type="InterPro" id="IPR000742">
    <property type="entry name" value="EGF"/>
</dbReference>
<dbReference type="Pfam" id="PF00053">
    <property type="entry name" value="EGF_laminin"/>
    <property type="match status" value="7"/>
</dbReference>
<reference evidence="14 15" key="1">
    <citation type="submission" date="2019-05" db="EMBL/GenBank/DDBJ databases">
        <title>Another draft genome of Portunus trituberculatus and its Hox gene families provides insights of decapod evolution.</title>
        <authorList>
            <person name="Jeong J.-H."/>
            <person name="Song I."/>
            <person name="Kim S."/>
            <person name="Choi T."/>
            <person name="Kim D."/>
            <person name="Ryu S."/>
            <person name="Kim W."/>
        </authorList>
    </citation>
    <scope>NUCLEOTIDE SEQUENCE [LARGE SCALE GENOMIC DNA]</scope>
    <source>
        <tissue evidence="14">Muscle</tissue>
    </source>
</reference>
<dbReference type="FunFam" id="2.10.25.10:FF:000069">
    <property type="entry name" value="Laminin subunit alpha 1"/>
    <property type="match status" value="1"/>
</dbReference>
<feature type="domain" description="Laminin EGF-like" evidence="12">
    <location>
        <begin position="750"/>
        <end position="794"/>
    </location>
</feature>
<dbReference type="CDD" id="cd00055">
    <property type="entry name" value="EGF_Lam"/>
    <property type="match status" value="7"/>
</dbReference>
<dbReference type="GO" id="GO:0009887">
    <property type="term" value="P:animal organ morphogenesis"/>
    <property type="evidence" value="ECO:0007669"/>
    <property type="project" value="TreeGrafter"/>
</dbReference>
<dbReference type="InterPro" id="IPR002049">
    <property type="entry name" value="LE_dom"/>
</dbReference>
<feature type="disulfide bond" evidence="10">
    <location>
        <begin position="770"/>
        <end position="779"/>
    </location>
</feature>
<dbReference type="FunFam" id="2.10.25.10:FF:000209">
    <property type="entry name" value="Laminin subunit alpha 5"/>
    <property type="match status" value="1"/>
</dbReference>
<evidence type="ECO:0000259" key="12">
    <source>
        <dbReference type="PROSITE" id="PS50027"/>
    </source>
</evidence>
<dbReference type="GO" id="GO:0005604">
    <property type="term" value="C:basement membrane"/>
    <property type="evidence" value="ECO:0007669"/>
    <property type="project" value="UniProtKB-SubCell"/>
</dbReference>
<dbReference type="EMBL" id="VSRR010001081">
    <property type="protein sequence ID" value="MPC22380.1"/>
    <property type="molecule type" value="Genomic_DNA"/>
</dbReference>
<dbReference type="SMART" id="SM00180">
    <property type="entry name" value="EGF_Lam"/>
    <property type="match status" value="7"/>
</dbReference>
<evidence type="ECO:0000256" key="5">
    <source>
        <dbReference type="ARBA" id="ARBA00022737"/>
    </source>
</evidence>
<feature type="domain" description="Laminin EGF-like" evidence="12">
    <location>
        <begin position="591"/>
        <end position="636"/>
    </location>
</feature>
<evidence type="ECO:0000256" key="6">
    <source>
        <dbReference type="ARBA" id="ARBA00022869"/>
    </source>
</evidence>
<evidence type="ECO:0000256" key="3">
    <source>
        <dbReference type="ARBA" id="ARBA00022530"/>
    </source>
</evidence>
<evidence type="ECO:0000256" key="2">
    <source>
        <dbReference type="ARBA" id="ARBA00022525"/>
    </source>
</evidence>
<keyword evidence="4 11" id="KW-0732">Signal</keyword>
<dbReference type="PRINTS" id="PR00011">
    <property type="entry name" value="EGFLAMININ"/>
</dbReference>
<dbReference type="PROSITE" id="PS51117">
    <property type="entry name" value="LAMININ_NTER"/>
    <property type="match status" value="1"/>
</dbReference>
<feature type="disulfide bond" evidence="10">
    <location>
        <begin position="680"/>
        <end position="689"/>
    </location>
</feature>
<evidence type="ECO:0000256" key="9">
    <source>
        <dbReference type="ARBA" id="ARBA00023292"/>
    </source>
</evidence>
<keyword evidence="6" id="KW-0084">Basement membrane</keyword>
<keyword evidence="15" id="KW-1185">Reference proteome</keyword>
<feature type="domain" description="Laminin EGF-like" evidence="12">
    <location>
        <begin position="546"/>
        <end position="590"/>
    </location>
</feature>
<keyword evidence="3" id="KW-0272">Extracellular matrix</keyword>
<evidence type="ECO:0000313" key="14">
    <source>
        <dbReference type="EMBL" id="MPC22380.1"/>
    </source>
</evidence>
<dbReference type="InterPro" id="IPR008211">
    <property type="entry name" value="Laminin_N"/>
</dbReference>
<protein>
    <submittedName>
        <fullName evidence="14">Laminin subunit alpha</fullName>
    </submittedName>
</protein>
<dbReference type="SMART" id="SM00181">
    <property type="entry name" value="EGF"/>
    <property type="match status" value="6"/>
</dbReference>
<dbReference type="Proteomes" id="UP000324222">
    <property type="component" value="Unassembled WGS sequence"/>
</dbReference>
<feature type="disulfide bond" evidence="10">
    <location>
        <begin position="750"/>
        <end position="762"/>
    </location>
</feature>
<dbReference type="InterPro" id="IPR050440">
    <property type="entry name" value="Laminin/Netrin_ECM"/>
</dbReference>
<dbReference type="SMART" id="SM00136">
    <property type="entry name" value="LamNT"/>
    <property type="match status" value="1"/>
</dbReference>